<proteinExistence type="predicted"/>
<dbReference type="InterPro" id="IPR002075">
    <property type="entry name" value="NTF2_dom"/>
</dbReference>
<dbReference type="GO" id="GO:0005829">
    <property type="term" value="C:cytosol"/>
    <property type="evidence" value="ECO:0007669"/>
    <property type="project" value="TreeGrafter"/>
</dbReference>
<dbReference type="PROSITE" id="PS50177">
    <property type="entry name" value="NTF2_DOMAIN"/>
    <property type="match status" value="1"/>
</dbReference>
<keyword evidence="4" id="KW-1185">Reference proteome</keyword>
<dbReference type="PANTHER" id="PTHR10693:SF52">
    <property type="entry name" value="RAS GTPASE-ACTIVATING BINDING-LIKE PROTEIN"/>
    <property type="match status" value="1"/>
</dbReference>
<sequence length="178" mass="19865">MATSTQSLSNTISPEVVGNIFVGQYYHFLQCYPEVVFKFYQDSSVLSRSDSNGFISSTTTMQAINEKILSMGYEDYKAEIKTADVQKSHGDGIIVLVTGSLSGKDNLKRNFTQTFFLAPQDNGYFVLNDIFRYLEDVEPLTTNSVNQTDDCSVQSALVSGRAKISFLFRSDITIDELL</sequence>
<feature type="domain" description="NTF2" evidence="2">
    <location>
        <begin position="17"/>
        <end position="133"/>
    </location>
</feature>
<evidence type="ECO:0000313" key="3">
    <source>
        <dbReference type="EnsemblPlants" id="Kaladp0026s0058.1.v1.1"/>
    </source>
</evidence>
<dbReference type="Gene3D" id="3.10.450.50">
    <property type="match status" value="1"/>
</dbReference>
<dbReference type="Gramene" id="Kaladp0026s0058.1.v1.1">
    <property type="protein sequence ID" value="Kaladp0026s0058.1.v1.1"/>
    <property type="gene ID" value="Kaladp0026s0058.v1.1"/>
</dbReference>
<dbReference type="InterPro" id="IPR039539">
    <property type="entry name" value="Ras_GTPase_bind_prot"/>
</dbReference>
<dbReference type="CDD" id="cd00780">
    <property type="entry name" value="NTF2"/>
    <property type="match status" value="1"/>
</dbReference>
<dbReference type="EnsemblPlants" id="Kaladp0026s0058.1.v1.1">
    <property type="protein sequence ID" value="Kaladp0026s0058.1.v1.1"/>
    <property type="gene ID" value="Kaladp0026s0058.v1.1"/>
</dbReference>
<keyword evidence="1" id="KW-0694">RNA-binding</keyword>
<dbReference type="Pfam" id="PF02136">
    <property type="entry name" value="NTF2"/>
    <property type="match status" value="1"/>
</dbReference>
<accession>A0A7N0T9R1</accession>
<dbReference type="AlphaFoldDB" id="A0A7N0T9R1"/>
<organism evidence="3 4">
    <name type="scientific">Kalanchoe fedtschenkoi</name>
    <name type="common">Lavender scallops</name>
    <name type="synonym">South American air plant</name>
    <dbReference type="NCBI Taxonomy" id="63787"/>
    <lineage>
        <taxon>Eukaryota</taxon>
        <taxon>Viridiplantae</taxon>
        <taxon>Streptophyta</taxon>
        <taxon>Embryophyta</taxon>
        <taxon>Tracheophyta</taxon>
        <taxon>Spermatophyta</taxon>
        <taxon>Magnoliopsida</taxon>
        <taxon>eudicotyledons</taxon>
        <taxon>Gunneridae</taxon>
        <taxon>Pentapetalae</taxon>
        <taxon>Saxifragales</taxon>
        <taxon>Crassulaceae</taxon>
        <taxon>Kalanchoe</taxon>
    </lineage>
</organism>
<evidence type="ECO:0000256" key="1">
    <source>
        <dbReference type="ARBA" id="ARBA00022884"/>
    </source>
</evidence>
<dbReference type="PANTHER" id="PTHR10693">
    <property type="entry name" value="RAS GTPASE-ACTIVATING PROTEIN-BINDING PROTEIN"/>
    <property type="match status" value="1"/>
</dbReference>
<dbReference type="GO" id="GO:0003729">
    <property type="term" value="F:mRNA binding"/>
    <property type="evidence" value="ECO:0007669"/>
    <property type="project" value="TreeGrafter"/>
</dbReference>
<dbReference type="SUPFAM" id="SSF54427">
    <property type="entry name" value="NTF2-like"/>
    <property type="match status" value="1"/>
</dbReference>
<protein>
    <recommendedName>
        <fullName evidence="2">NTF2 domain-containing protein</fullName>
    </recommendedName>
</protein>
<dbReference type="FunFam" id="3.10.450.50:FF:000003">
    <property type="entry name" value="Nuclear transport factor 2 family protein"/>
    <property type="match status" value="1"/>
</dbReference>
<dbReference type="Proteomes" id="UP000594263">
    <property type="component" value="Unplaced"/>
</dbReference>
<reference evidence="3" key="1">
    <citation type="submission" date="2021-01" db="UniProtKB">
        <authorList>
            <consortium name="EnsemblPlants"/>
        </authorList>
    </citation>
    <scope>IDENTIFICATION</scope>
</reference>
<dbReference type="InterPro" id="IPR018222">
    <property type="entry name" value="Nuclear_transport_factor_2_euk"/>
</dbReference>
<evidence type="ECO:0000313" key="4">
    <source>
        <dbReference type="Proteomes" id="UP000594263"/>
    </source>
</evidence>
<dbReference type="GO" id="GO:1990904">
    <property type="term" value="C:ribonucleoprotein complex"/>
    <property type="evidence" value="ECO:0007669"/>
    <property type="project" value="TreeGrafter"/>
</dbReference>
<name>A0A7N0T9R1_KALFE</name>
<evidence type="ECO:0000259" key="2">
    <source>
        <dbReference type="PROSITE" id="PS50177"/>
    </source>
</evidence>
<dbReference type="OMA" id="DAHAILN"/>
<dbReference type="InterPro" id="IPR032710">
    <property type="entry name" value="NTF2-like_dom_sf"/>
</dbReference>